<reference evidence="1 2" key="1">
    <citation type="submission" date="2019-09" db="EMBL/GenBank/DDBJ databases">
        <title>Characterization of the phylogenetic diversity of two novel species belonging to the genus Bifidobacterium: Bifidobacterium cebidarum sp. nov. and Bifidobacterium leontopitheci sp. nov.</title>
        <authorList>
            <person name="Lugli G.A."/>
            <person name="Duranti S."/>
            <person name="Milani C."/>
            <person name="Turroni F."/>
            <person name="Ventura M."/>
        </authorList>
    </citation>
    <scope>NUCLEOTIDE SEQUENCE [LARGE SCALE GENOMIC DNA]</scope>
    <source>
        <strain evidence="1 2">LMG 31471</strain>
    </source>
</reference>
<organism evidence="1 2">
    <name type="scientific">Bifidobacterium leontopitheci</name>
    <dbReference type="NCBI Taxonomy" id="2650774"/>
    <lineage>
        <taxon>Bacteria</taxon>
        <taxon>Bacillati</taxon>
        <taxon>Actinomycetota</taxon>
        <taxon>Actinomycetes</taxon>
        <taxon>Bifidobacteriales</taxon>
        <taxon>Bifidobacteriaceae</taxon>
        <taxon>Bifidobacterium</taxon>
    </lineage>
</organism>
<protein>
    <submittedName>
        <fullName evidence="1">Hydrolase</fullName>
    </submittedName>
</protein>
<dbReference type="Pfam" id="PF00702">
    <property type="entry name" value="Hydrolase"/>
    <property type="match status" value="1"/>
</dbReference>
<dbReference type="AlphaFoldDB" id="A0A6I1GH16"/>
<keyword evidence="1" id="KW-0378">Hydrolase</keyword>
<evidence type="ECO:0000313" key="1">
    <source>
        <dbReference type="EMBL" id="KAB7790905.1"/>
    </source>
</evidence>
<dbReference type="PANTHER" id="PTHR43611">
    <property type="entry name" value="ALPHA-D-GLUCOSE 1-PHOSPHATE PHOSPHATASE"/>
    <property type="match status" value="1"/>
</dbReference>
<dbReference type="NCBIfam" id="TIGR01509">
    <property type="entry name" value="HAD-SF-IA-v3"/>
    <property type="match status" value="1"/>
</dbReference>
<dbReference type="EMBL" id="WBVT01000006">
    <property type="protein sequence ID" value="KAB7790905.1"/>
    <property type="molecule type" value="Genomic_DNA"/>
</dbReference>
<gene>
    <name evidence="1" type="ORF">F7D09_0640</name>
</gene>
<sequence>MPDAASASGTVPPVTVLPVTDVIFDYCDVLLDWRPRLALEDVADRDTLDGFFAADAAYGFWHYDALSDSGWSEERIIDDYAAHHGGDGLIMRTYFSRQRLALYDMIDGMPMLLRDLDRAGVRLWGLTNFTTAFVQAAHRKFGWLGLLRDTVVSSEERLRKPDAEIYRRAIRRFGVDPATTAFVDDKARNADAATAMGLHGIRFTSARQVRSALGVD</sequence>
<dbReference type="SFLD" id="SFLDS00003">
    <property type="entry name" value="Haloacid_Dehalogenase"/>
    <property type="match status" value="1"/>
</dbReference>
<dbReference type="SUPFAM" id="SSF56784">
    <property type="entry name" value="HAD-like"/>
    <property type="match status" value="1"/>
</dbReference>
<dbReference type="CDD" id="cd02603">
    <property type="entry name" value="HAD_sEH-N_like"/>
    <property type="match status" value="1"/>
</dbReference>
<dbReference type="InterPro" id="IPR036412">
    <property type="entry name" value="HAD-like_sf"/>
</dbReference>
<dbReference type="InterPro" id="IPR023214">
    <property type="entry name" value="HAD_sf"/>
</dbReference>
<evidence type="ECO:0000313" key="2">
    <source>
        <dbReference type="Proteomes" id="UP000441772"/>
    </source>
</evidence>
<comment type="caution">
    <text evidence="1">The sequence shown here is derived from an EMBL/GenBank/DDBJ whole genome shotgun (WGS) entry which is preliminary data.</text>
</comment>
<keyword evidence="2" id="KW-1185">Reference proteome</keyword>
<dbReference type="PANTHER" id="PTHR43611:SF3">
    <property type="entry name" value="FLAVIN MONONUCLEOTIDE HYDROLASE 1, CHLOROPLATIC"/>
    <property type="match status" value="1"/>
</dbReference>
<dbReference type="InterPro" id="IPR006439">
    <property type="entry name" value="HAD-SF_hydro_IA"/>
</dbReference>
<dbReference type="SFLD" id="SFLDG01129">
    <property type="entry name" value="C1.5:_HAD__Beta-PGM__Phosphata"/>
    <property type="match status" value="1"/>
</dbReference>
<dbReference type="Gene3D" id="3.40.50.1000">
    <property type="entry name" value="HAD superfamily/HAD-like"/>
    <property type="match status" value="1"/>
</dbReference>
<name>A0A6I1GH16_9BIFI</name>
<dbReference type="GO" id="GO:0016787">
    <property type="term" value="F:hydrolase activity"/>
    <property type="evidence" value="ECO:0007669"/>
    <property type="project" value="UniProtKB-KW"/>
</dbReference>
<proteinExistence type="predicted"/>
<accession>A0A6I1GH16</accession>
<dbReference type="Proteomes" id="UP000441772">
    <property type="component" value="Unassembled WGS sequence"/>
</dbReference>